<dbReference type="AlphaFoldDB" id="A0A2N9ERL1"/>
<name>A0A2N9ERL1_FAGSY</name>
<feature type="transmembrane region" description="Helical" evidence="1">
    <location>
        <begin position="40"/>
        <end position="61"/>
    </location>
</feature>
<protein>
    <recommendedName>
        <fullName evidence="3">Transmembrane protein</fullName>
    </recommendedName>
</protein>
<gene>
    <name evidence="2" type="ORF">FSB_LOCUS9348</name>
</gene>
<proteinExistence type="predicted"/>
<evidence type="ECO:0008006" key="3">
    <source>
        <dbReference type="Google" id="ProtNLM"/>
    </source>
</evidence>
<organism evidence="2">
    <name type="scientific">Fagus sylvatica</name>
    <name type="common">Beechnut</name>
    <dbReference type="NCBI Taxonomy" id="28930"/>
    <lineage>
        <taxon>Eukaryota</taxon>
        <taxon>Viridiplantae</taxon>
        <taxon>Streptophyta</taxon>
        <taxon>Embryophyta</taxon>
        <taxon>Tracheophyta</taxon>
        <taxon>Spermatophyta</taxon>
        <taxon>Magnoliopsida</taxon>
        <taxon>eudicotyledons</taxon>
        <taxon>Gunneridae</taxon>
        <taxon>Pentapetalae</taxon>
        <taxon>rosids</taxon>
        <taxon>fabids</taxon>
        <taxon>Fagales</taxon>
        <taxon>Fagaceae</taxon>
        <taxon>Fagus</taxon>
    </lineage>
</organism>
<reference evidence="2" key="1">
    <citation type="submission" date="2018-02" db="EMBL/GenBank/DDBJ databases">
        <authorList>
            <person name="Cohen D.B."/>
            <person name="Kent A.D."/>
        </authorList>
    </citation>
    <scope>NUCLEOTIDE SEQUENCE</scope>
</reference>
<sequence>MDVMNQQVVNPWRSFAAFEMNNSGLQECFYSNLPKTQLPLVSAICVWHLLLMLLIAILLVLKIPWTWVRRSAAALKGDTKKRGAVILEYDLVEYTESYDLLMNEVYHSNARNGIEEATLCIDTSISRVAELVKECRETTGVVSTSERDIAADYWSDEILPSNRVDEPRNSVGTIERHKSMLVMVISPQVASLGIFKYFVDKVAADAARDVIADFVDEVATDAACNVTADFIDEVAADAACDVTADFVDEVEYAQSESPKDSDSTNIALEVADLDLAPVSCVMRIVVELVMMMTDFGPPWTKFQSGMMMTDVGPPWMKFQSGMMMTDIDPPWMKFQNASNNIRMKENEDVDVTKAIGLVASVMADALVVDFFNLALRSKVPNRIPWWTSREKFVVYGSMTNRSMVARLEIFLVFATAGSSAPMAYVVEGVSLFGATPCFGSIPAGDLEVAPEVCSNIDSTVGHGMRAEGISFPMATTSDVPRTWPCYVRRLGRLDCVMFLPFHRLD</sequence>
<dbReference type="EMBL" id="OIVN01000516">
    <property type="protein sequence ID" value="SPC81466.1"/>
    <property type="molecule type" value="Genomic_DNA"/>
</dbReference>
<evidence type="ECO:0000313" key="2">
    <source>
        <dbReference type="EMBL" id="SPC81466.1"/>
    </source>
</evidence>
<evidence type="ECO:0000256" key="1">
    <source>
        <dbReference type="SAM" id="Phobius"/>
    </source>
</evidence>
<keyword evidence="1" id="KW-1133">Transmembrane helix</keyword>
<accession>A0A2N9ERL1</accession>
<keyword evidence="1" id="KW-0472">Membrane</keyword>
<keyword evidence="1" id="KW-0812">Transmembrane</keyword>